<dbReference type="Pfam" id="PF11578">
    <property type="entry name" value="DUF3237"/>
    <property type="match status" value="1"/>
</dbReference>
<reference evidence="1 2" key="1">
    <citation type="submission" date="2016-09" db="EMBL/GenBank/DDBJ databases">
        <title>Extensive genetic diversity and differential bi-allelic expression allows diatom success in the polar Southern Ocean.</title>
        <authorList>
            <consortium name="DOE Joint Genome Institute"/>
            <person name="Mock T."/>
            <person name="Otillar R.P."/>
            <person name="Strauss J."/>
            <person name="Dupont C."/>
            <person name="Frickenhaus S."/>
            <person name="Maumus F."/>
            <person name="Mcmullan M."/>
            <person name="Sanges R."/>
            <person name="Schmutz J."/>
            <person name="Toseland A."/>
            <person name="Valas R."/>
            <person name="Veluchamy A."/>
            <person name="Ward B.J."/>
            <person name="Allen A."/>
            <person name="Barry K."/>
            <person name="Falciatore A."/>
            <person name="Ferrante M."/>
            <person name="Fortunato A.E."/>
            <person name="Gloeckner G."/>
            <person name="Gruber A."/>
            <person name="Hipkin R."/>
            <person name="Janech M."/>
            <person name="Kroth P."/>
            <person name="Leese F."/>
            <person name="Lindquist E."/>
            <person name="Lyon B.R."/>
            <person name="Martin J."/>
            <person name="Mayer C."/>
            <person name="Parker M."/>
            <person name="Quesneville H."/>
            <person name="Raymond J."/>
            <person name="Uhlig C."/>
            <person name="Valentin K.U."/>
            <person name="Worden A.Z."/>
            <person name="Armbrust E.V."/>
            <person name="Bowler C."/>
            <person name="Green B."/>
            <person name="Moulton V."/>
            <person name="Van Oosterhout C."/>
            <person name="Grigoriev I."/>
        </authorList>
    </citation>
    <scope>NUCLEOTIDE SEQUENCE [LARGE SCALE GENOMIC DNA]</scope>
    <source>
        <strain evidence="1 2">CCMP1102</strain>
    </source>
</reference>
<protein>
    <submittedName>
        <fullName evidence="1">Uncharacterized protein</fullName>
    </submittedName>
</protein>
<dbReference type="KEGG" id="fcy:FRACYDRAFT_271279"/>
<organism evidence="1 2">
    <name type="scientific">Fragilariopsis cylindrus CCMP1102</name>
    <dbReference type="NCBI Taxonomy" id="635003"/>
    <lineage>
        <taxon>Eukaryota</taxon>
        <taxon>Sar</taxon>
        <taxon>Stramenopiles</taxon>
        <taxon>Ochrophyta</taxon>
        <taxon>Bacillariophyta</taxon>
        <taxon>Bacillariophyceae</taxon>
        <taxon>Bacillariophycidae</taxon>
        <taxon>Bacillariales</taxon>
        <taxon>Bacillariaceae</taxon>
        <taxon>Fragilariopsis</taxon>
    </lineage>
</organism>
<accession>A0A1E7EV03</accession>
<sequence length="122" mass="13091">MVPNGPAGTRMIVAVTGKVYGPALNGEVVAPTSEWATIGSNGVLAGIDLRAVIRTDDGQLIYQHVIGRTAQDLPDNPSNFIIRSGVTFEASPGKYQYLNNKFVFGHGTMTGDKIKVEYYDTS</sequence>
<dbReference type="EMBL" id="KV784374">
    <property type="protein sequence ID" value="OEU09848.1"/>
    <property type="molecule type" value="Genomic_DNA"/>
</dbReference>
<keyword evidence="2" id="KW-1185">Reference proteome</keyword>
<dbReference type="Gene3D" id="2.40.160.20">
    <property type="match status" value="1"/>
</dbReference>
<name>A0A1E7EV03_9STRA</name>
<evidence type="ECO:0000313" key="1">
    <source>
        <dbReference type="EMBL" id="OEU09848.1"/>
    </source>
</evidence>
<proteinExistence type="predicted"/>
<dbReference type="Proteomes" id="UP000095751">
    <property type="component" value="Unassembled WGS sequence"/>
</dbReference>
<evidence type="ECO:0000313" key="2">
    <source>
        <dbReference type="Proteomes" id="UP000095751"/>
    </source>
</evidence>
<dbReference type="AlphaFoldDB" id="A0A1E7EV03"/>
<dbReference type="InParanoid" id="A0A1E7EV03"/>
<gene>
    <name evidence="1" type="ORF">FRACYDRAFT_271279</name>
</gene>